<name>A0AAN9EKY5_CROPI</name>
<dbReference type="EMBL" id="JAYWIO010000005">
    <property type="protein sequence ID" value="KAK7259502.1"/>
    <property type="molecule type" value="Genomic_DNA"/>
</dbReference>
<comment type="caution">
    <text evidence="2">The sequence shown here is derived from an EMBL/GenBank/DDBJ whole genome shotgun (WGS) entry which is preliminary data.</text>
</comment>
<reference evidence="2 3" key="1">
    <citation type="submission" date="2024-01" db="EMBL/GenBank/DDBJ databases">
        <title>The genomes of 5 underutilized Papilionoideae crops provide insights into root nodulation and disease resistanc.</title>
        <authorList>
            <person name="Yuan L."/>
        </authorList>
    </citation>
    <scope>NUCLEOTIDE SEQUENCE [LARGE SCALE GENOMIC DNA]</scope>
    <source>
        <strain evidence="2">ZHUSHIDOU_FW_LH</strain>
        <tissue evidence="2">Leaf</tissue>
    </source>
</reference>
<keyword evidence="1" id="KW-0472">Membrane</keyword>
<feature type="transmembrane region" description="Helical" evidence="1">
    <location>
        <begin position="20"/>
        <end position="41"/>
    </location>
</feature>
<dbReference type="Proteomes" id="UP001372338">
    <property type="component" value="Unassembled WGS sequence"/>
</dbReference>
<proteinExistence type="predicted"/>
<keyword evidence="3" id="KW-1185">Reference proteome</keyword>
<evidence type="ECO:0000313" key="3">
    <source>
        <dbReference type="Proteomes" id="UP001372338"/>
    </source>
</evidence>
<organism evidence="2 3">
    <name type="scientific">Crotalaria pallida</name>
    <name type="common">Smooth rattlebox</name>
    <name type="synonym">Crotalaria striata</name>
    <dbReference type="NCBI Taxonomy" id="3830"/>
    <lineage>
        <taxon>Eukaryota</taxon>
        <taxon>Viridiplantae</taxon>
        <taxon>Streptophyta</taxon>
        <taxon>Embryophyta</taxon>
        <taxon>Tracheophyta</taxon>
        <taxon>Spermatophyta</taxon>
        <taxon>Magnoliopsida</taxon>
        <taxon>eudicotyledons</taxon>
        <taxon>Gunneridae</taxon>
        <taxon>Pentapetalae</taxon>
        <taxon>rosids</taxon>
        <taxon>fabids</taxon>
        <taxon>Fabales</taxon>
        <taxon>Fabaceae</taxon>
        <taxon>Papilionoideae</taxon>
        <taxon>50 kb inversion clade</taxon>
        <taxon>genistoids sensu lato</taxon>
        <taxon>core genistoids</taxon>
        <taxon>Crotalarieae</taxon>
        <taxon>Crotalaria</taxon>
    </lineage>
</organism>
<evidence type="ECO:0000256" key="1">
    <source>
        <dbReference type="SAM" id="Phobius"/>
    </source>
</evidence>
<keyword evidence="1" id="KW-0812">Transmembrane</keyword>
<dbReference type="AlphaFoldDB" id="A0AAN9EKY5"/>
<accession>A0AAN9EKY5</accession>
<keyword evidence="1" id="KW-1133">Transmembrane helix</keyword>
<protein>
    <submittedName>
        <fullName evidence="2">Uncharacterized protein</fullName>
    </submittedName>
</protein>
<sequence>MHIDFTAILSTLLGRTDLGIFIFFIPILKSLTHILFSWFICRLRCSLLVLKDGDLLWCCWIHGGSQSLKGM</sequence>
<gene>
    <name evidence="2" type="ORF">RIF29_25110</name>
</gene>
<evidence type="ECO:0000313" key="2">
    <source>
        <dbReference type="EMBL" id="KAK7259502.1"/>
    </source>
</evidence>